<evidence type="ECO:0000313" key="2">
    <source>
        <dbReference type="EMBL" id="UEL48453.1"/>
    </source>
</evidence>
<keyword evidence="1" id="KW-0812">Transmembrane</keyword>
<name>A0AAX2ZGN5_9FIRM</name>
<evidence type="ECO:0000256" key="1">
    <source>
        <dbReference type="SAM" id="Phobius"/>
    </source>
</evidence>
<dbReference type="Proteomes" id="UP001198983">
    <property type="component" value="Chromosome"/>
</dbReference>
<evidence type="ECO:0008006" key="4">
    <source>
        <dbReference type="Google" id="ProtNLM"/>
    </source>
</evidence>
<protein>
    <recommendedName>
        <fullName evidence="4">DUF4352 domain-containing protein</fullName>
    </recommendedName>
</protein>
<dbReference type="AlphaFoldDB" id="A0AAX2ZGN5"/>
<keyword evidence="3" id="KW-1185">Reference proteome</keyword>
<dbReference type="KEGG" id="tem:JW646_03095"/>
<dbReference type="EMBL" id="CP081135">
    <property type="protein sequence ID" value="UEL48453.1"/>
    <property type="molecule type" value="Genomic_DNA"/>
</dbReference>
<sequence>MKKELIIYILMLIGVFTFNNVSYSINKINPSQSSIYVNNINDKDIKIEITNVETINSAISLDEIYDSYSIITMDITNTGLDDVELSNINYSVYQDNKKLQTFIQSQNKYLGFVGTLGSGEQKKVTIGVVLEKKNKPLKVVFENLSDCSKQKIIKIINI</sequence>
<organism evidence="2 3">
    <name type="scientific">Terrisporobacter hibernicus</name>
    <dbReference type="NCBI Taxonomy" id="2813371"/>
    <lineage>
        <taxon>Bacteria</taxon>
        <taxon>Bacillati</taxon>
        <taxon>Bacillota</taxon>
        <taxon>Clostridia</taxon>
        <taxon>Peptostreptococcales</taxon>
        <taxon>Peptostreptococcaceae</taxon>
        <taxon>Terrisporobacter</taxon>
    </lineage>
</organism>
<evidence type="ECO:0000313" key="3">
    <source>
        <dbReference type="Proteomes" id="UP001198983"/>
    </source>
</evidence>
<proteinExistence type="predicted"/>
<reference evidence="2 3" key="1">
    <citation type="journal article" date="2023" name="Int. J. Syst. Evol. Microbiol.">
        <title>Terrisporobacter hibernicus sp. nov., isolated from bovine faeces in Northern Ireland.</title>
        <authorList>
            <person name="Mitchell M."/>
            <person name="Nguyen S.V."/>
            <person name="Connor M."/>
            <person name="Fairley D.J."/>
            <person name="Donoghue O."/>
            <person name="Marshall H."/>
            <person name="Koolman L."/>
            <person name="McMullan G."/>
            <person name="Schaffer K.E."/>
            <person name="McGrath J.W."/>
            <person name="Fanning S."/>
        </authorList>
    </citation>
    <scope>NUCLEOTIDE SEQUENCE [LARGE SCALE GENOMIC DNA]</scope>
    <source>
        <strain evidence="2 3">MCA3</strain>
    </source>
</reference>
<keyword evidence="1" id="KW-0472">Membrane</keyword>
<keyword evidence="1" id="KW-1133">Transmembrane helix</keyword>
<feature type="transmembrane region" description="Helical" evidence="1">
    <location>
        <begin position="6"/>
        <end position="25"/>
    </location>
</feature>
<accession>A0AAX2ZGN5</accession>
<gene>
    <name evidence="2" type="ORF">JW646_03095</name>
</gene>
<dbReference type="RefSeq" id="WP_228416584.1">
    <property type="nucleotide sequence ID" value="NZ_CP081135.1"/>
</dbReference>